<comment type="caution">
    <text evidence="2">The sequence shown here is derived from an EMBL/GenBank/DDBJ whole genome shotgun (WGS) entry which is preliminary data.</text>
</comment>
<dbReference type="RefSeq" id="WP_113894198.1">
    <property type="nucleotide sequence ID" value="NZ_JANJGA010000008.1"/>
</dbReference>
<dbReference type="CDD" id="cd14797">
    <property type="entry name" value="DUF302"/>
    <property type="match status" value="1"/>
</dbReference>
<name>A0A366MUK9_9BACT</name>
<keyword evidence="3" id="KW-1185">Reference proteome</keyword>
<dbReference type="AlphaFoldDB" id="A0A366MUK9"/>
<dbReference type="Proteomes" id="UP000252669">
    <property type="component" value="Unassembled WGS sequence"/>
</dbReference>
<evidence type="ECO:0000313" key="3">
    <source>
        <dbReference type="Proteomes" id="UP000252669"/>
    </source>
</evidence>
<gene>
    <name evidence="2" type="ORF">CRU91_05455</name>
</gene>
<protein>
    <recommendedName>
        <fullName evidence="1">DUF302 domain-containing protein</fullName>
    </recommendedName>
</protein>
<dbReference type="PIRSF" id="PIRSF021774">
    <property type="entry name" value="UCP021774"/>
    <property type="match status" value="1"/>
</dbReference>
<dbReference type="InterPro" id="IPR016796">
    <property type="entry name" value="UCP021774"/>
</dbReference>
<dbReference type="PANTHER" id="PTHR38342">
    <property type="entry name" value="SLR5037 PROTEIN"/>
    <property type="match status" value="1"/>
</dbReference>
<dbReference type="Pfam" id="PF03625">
    <property type="entry name" value="DUF302"/>
    <property type="match status" value="1"/>
</dbReference>
<reference evidence="2 3" key="1">
    <citation type="submission" date="2017-10" db="EMBL/GenBank/DDBJ databases">
        <title>Genomics of the genus Arcobacter.</title>
        <authorList>
            <person name="Perez-Cataluna A."/>
            <person name="Figueras M.J."/>
        </authorList>
    </citation>
    <scope>NUCLEOTIDE SEQUENCE [LARGE SCALE GENOMIC DNA]</scope>
    <source>
        <strain evidence="2 3">CECT 9230</strain>
    </source>
</reference>
<accession>A0A366MUK9</accession>
<dbReference type="SUPFAM" id="SSF103247">
    <property type="entry name" value="TT1751-like"/>
    <property type="match status" value="1"/>
</dbReference>
<evidence type="ECO:0000313" key="2">
    <source>
        <dbReference type="EMBL" id="RBQ29274.1"/>
    </source>
</evidence>
<sequence length="125" mass="14143">MQYIETSNKSVQEIVDAIKEIASKYSFGVQHIYNLQETLQNKGKNLDEECQIVDICNPNFAETFLNEDISLSCILPCKIAVYTKDKQTHIVLNSLAQLVDDINPDLTDIAIEVQEQLLAIIDEVK</sequence>
<organism evidence="2 3">
    <name type="scientific">Aliarcobacter vitoriensis</name>
    <dbReference type="NCBI Taxonomy" id="2011099"/>
    <lineage>
        <taxon>Bacteria</taxon>
        <taxon>Pseudomonadati</taxon>
        <taxon>Campylobacterota</taxon>
        <taxon>Epsilonproteobacteria</taxon>
        <taxon>Campylobacterales</taxon>
        <taxon>Arcobacteraceae</taxon>
        <taxon>Aliarcobacter</taxon>
    </lineage>
</organism>
<dbReference type="InterPro" id="IPR035923">
    <property type="entry name" value="TT1751-like_sf"/>
</dbReference>
<dbReference type="Gene3D" id="3.30.310.70">
    <property type="entry name" value="TT1751-like domain"/>
    <property type="match status" value="1"/>
</dbReference>
<dbReference type="EMBL" id="PDKB01000007">
    <property type="protein sequence ID" value="RBQ29274.1"/>
    <property type="molecule type" value="Genomic_DNA"/>
</dbReference>
<proteinExistence type="predicted"/>
<feature type="domain" description="DUF302" evidence="1">
    <location>
        <begin position="34"/>
        <end position="93"/>
    </location>
</feature>
<dbReference type="PANTHER" id="PTHR38342:SF1">
    <property type="entry name" value="SLR5037 PROTEIN"/>
    <property type="match status" value="1"/>
</dbReference>
<evidence type="ECO:0000259" key="1">
    <source>
        <dbReference type="Pfam" id="PF03625"/>
    </source>
</evidence>
<dbReference type="OrthoDB" id="9791067at2"/>
<dbReference type="InterPro" id="IPR005180">
    <property type="entry name" value="DUF302"/>
</dbReference>